<dbReference type="GO" id="GO:0006906">
    <property type="term" value="P:vesicle fusion"/>
    <property type="evidence" value="ECO:0007669"/>
    <property type="project" value="TreeGrafter"/>
</dbReference>
<dbReference type="GO" id="GO:0031201">
    <property type="term" value="C:SNARE complex"/>
    <property type="evidence" value="ECO:0007669"/>
    <property type="project" value="TreeGrafter"/>
</dbReference>
<keyword evidence="7" id="KW-1133">Transmembrane helix</keyword>
<feature type="transmembrane region" description="Helical" evidence="7">
    <location>
        <begin position="218"/>
        <end position="236"/>
    </location>
</feature>
<comment type="caution">
    <text evidence="9">The sequence shown here is derived from an EMBL/GenBank/DDBJ whole genome shotgun (WGS) entry which is preliminary data.</text>
</comment>
<name>A0A9Q0S3U2_9DIPT</name>
<gene>
    <name evidence="9" type="primary">STX8</name>
    <name evidence="9" type="ORF">Bhyg_09320</name>
</gene>
<evidence type="ECO:0000256" key="6">
    <source>
        <dbReference type="SAM" id="MobiDB-lite"/>
    </source>
</evidence>
<keyword evidence="4 7" id="KW-0472">Membrane</keyword>
<feature type="domain" description="T-SNARE coiled-coil homology" evidence="8">
    <location>
        <begin position="149"/>
        <end position="211"/>
    </location>
</feature>
<dbReference type="SMART" id="SM00397">
    <property type="entry name" value="t_SNARE"/>
    <property type="match status" value="1"/>
</dbReference>
<evidence type="ECO:0000256" key="2">
    <source>
        <dbReference type="ARBA" id="ARBA00022448"/>
    </source>
</evidence>
<keyword evidence="2" id="KW-0813">Transport</keyword>
<dbReference type="GO" id="GO:0000149">
    <property type="term" value="F:SNARE binding"/>
    <property type="evidence" value="ECO:0007669"/>
    <property type="project" value="TreeGrafter"/>
</dbReference>
<evidence type="ECO:0000259" key="8">
    <source>
        <dbReference type="PROSITE" id="PS50192"/>
    </source>
</evidence>
<dbReference type="EMBL" id="WJQU01000002">
    <property type="protein sequence ID" value="KAJ6644352.1"/>
    <property type="molecule type" value="Genomic_DNA"/>
</dbReference>
<dbReference type="OrthoDB" id="428895at2759"/>
<reference evidence="9" key="1">
    <citation type="submission" date="2022-07" db="EMBL/GenBank/DDBJ databases">
        <authorList>
            <person name="Trinca V."/>
            <person name="Uliana J.V.C."/>
            <person name="Torres T.T."/>
            <person name="Ward R.J."/>
            <person name="Monesi N."/>
        </authorList>
    </citation>
    <scope>NUCLEOTIDE SEQUENCE</scope>
    <source>
        <strain evidence="9">HSMRA1968</strain>
        <tissue evidence="9">Whole embryos</tissue>
    </source>
</reference>
<feature type="region of interest" description="Disordered" evidence="6">
    <location>
        <begin position="107"/>
        <end position="141"/>
    </location>
</feature>
<sequence>MALLDIDTWITEFEAAERLSRDLQAQLVYRNSRDKLSVEYAKLSATIRIRLKQLSSELDQLDKKLEQNSITGKMTVGESKRRKFQLETLQSKLVGLETQFRTVDGSSSRSQLLQGGSSLWDDDDDDVPMIDSDRKTDPQSVQSLRQEQIRILDDQNQGLESLSKIISRQKDLAIKIGDEVDLQNDIIDDLAVDMERTDIRINSETRHVGVVTRKDTTWGYWLTIIFLFIAIIIVSFL</sequence>
<evidence type="ECO:0000256" key="4">
    <source>
        <dbReference type="ARBA" id="ARBA00023136"/>
    </source>
</evidence>
<keyword evidence="7" id="KW-0812">Transmembrane</keyword>
<dbReference type="InterPro" id="IPR045242">
    <property type="entry name" value="Syntaxin"/>
</dbReference>
<organism evidence="9 10">
    <name type="scientific">Pseudolycoriella hygida</name>
    <dbReference type="NCBI Taxonomy" id="35572"/>
    <lineage>
        <taxon>Eukaryota</taxon>
        <taxon>Metazoa</taxon>
        <taxon>Ecdysozoa</taxon>
        <taxon>Arthropoda</taxon>
        <taxon>Hexapoda</taxon>
        <taxon>Insecta</taxon>
        <taxon>Pterygota</taxon>
        <taxon>Neoptera</taxon>
        <taxon>Endopterygota</taxon>
        <taxon>Diptera</taxon>
        <taxon>Nematocera</taxon>
        <taxon>Sciaroidea</taxon>
        <taxon>Sciaridae</taxon>
        <taxon>Pseudolycoriella</taxon>
    </lineage>
</organism>
<dbReference type="InterPro" id="IPR000727">
    <property type="entry name" value="T_SNARE_dom"/>
</dbReference>
<dbReference type="InterPro" id="IPR041875">
    <property type="entry name" value="Syntaxin-8_SNARE"/>
</dbReference>
<evidence type="ECO:0000313" key="9">
    <source>
        <dbReference type="EMBL" id="KAJ6644352.1"/>
    </source>
</evidence>
<dbReference type="GO" id="GO:0006886">
    <property type="term" value="P:intracellular protein transport"/>
    <property type="evidence" value="ECO:0007669"/>
    <property type="project" value="TreeGrafter"/>
</dbReference>
<dbReference type="Proteomes" id="UP001151699">
    <property type="component" value="Chromosome B"/>
</dbReference>
<comment type="subcellular location">
    <subcellularLocation>
        <location evidence="1">Membrane</location>
    </subcellularLocation>
</comment>
<accession>A0A9Q0S3U2</accession>
<evidence type="ECO:0000256" key="1">
    <source>
        <dbReference type="ARBA" id="ARBA00004370"/>
    </source>
</evidence>
<dbReference type="PANTHER" id="PTHR19957">
    <property type="entry name" value="SYNTAXIN"/>
    <property type="match status" value="1"/>
</dbReference>
<proteinExistence type="predicted"/>
<keyword evidence="3 5" id="KW-0175">Coiled coil</keyword>
<feature type="coiled-coil region" evidence="5">
    <location>
        <begin position="44"/>
        <end position="71"/>
    </location>
</feature>
<dbReference type="PROSITE" id="PS50192">
    <property type="entry name" value="T_SNARE"/>
    <property type="match status" value="1"/>
</dbReference>
<evidence type="ECO:0000313" key="10">
    <source>
        <dbReference type="Proteomes" id="UP001151699"/>
    </source>
</evidence>
<dbReference type="Gene3D" id="1.20.5.110">
    <property type="match status" value="1"/>
</dbReference>
<evidence type="ECO:0000256" key="5">
    <source>
        <dbReference type="SAM" id="Coils"/>
    </source>
</evidence>
<dbReference type="GO" id="GO:0048278">
    <property type="term" value="P:vesicle docking"/>
    <property type="evidence" value="ECO:0007669"/>
    <property type="project" value="TreeGrafter"/>
</dbReference>
<evidence type="ECO:0000256" key="3">
    <source>
        <dbReference type="ARBA" id="ARBA00023054"/>
    </source>
</evidence>
<keyword evidence="10" id="KW-1185">Reference proteome</keyword>
<dbReference type="AlphaFoldDB" id="A0A9Q0S3U2"/>
<evidence type="ECO:0000256" key="7">
    <source>
        <dbReference type="SAM" id="Phobius"/>
    </source>
</evidence>
<dbReference type="GO" id="GO:0005484">
    <property type="term" value="F:SNAP receptor activity"/>
    <property type="evidence" value="ECO:0007669"/>
    <property type="project" value="TreeGrafter"/>
</dbReference>
<feature type="compositionally biased region" description="Low complexity" evidence="6">
    <location>
        <begin position="107"/>
        <end position="119"/>
    </location>
</feature>
<dbReference type="GO" id="GO:0012505">
    <property type="term" value="C:endomembrane system"/>
    <property type="evidence" value="ECO:0007669"/>
    <property type="project" value="TreeGrafter"/>
</dbReference>
<dbReference type="CDD" id="cd15852">
    <property type="entry name" value="SNARE_Syntaxin8"/>
    <property type="match status" value="1"/>
</dbReference>
<protein>
    <submittedName>
        <fullName evidence="9">Syntaxin-8</fullName>
    </submittedName>
</protein>
<dbReference type="PANTHER" id="PTHR19957:SF124">
    <property type="entry name" value="SYNTAXIN-8"/>
    <property type="match status" value="1"/>
</dbReference>
<dbReference type="SUPFAM" id="SSF58038">
    <property type="entry name" value="SNARE fusion complex"/>
    <property type="match status" value="1"/>
</dbReference>